<dbReference type="InterPro" id="IPR000938">
    <property type="entry name" value="CAP-Gly_domain"/>
</dbReference>
<evidence type="ECO:0000259" key="9">
    <source>
        <dbReference type="PROSITE" id="PS50245"/>
    </source>
</evidence>
<organism evidence="10 11">
    <name type="scientific">Orchesella cincta</name>
    <name type="common">Springtail</name>
    <name type="synonym">Podura cincta</name>
    <dbReference type="NCBI Taxonomy" id="48709"/>
    <lineage>
        <taxon>Eukaryota</taxon>
        <taxon>Metazoa</taxon>
        <taxon>Ecdysozoa</taxon>
        <taxon>Arthropoda</taxon>
        <taxon>Hexapoda</taxon>
        <taxon>Collembola</taxon>
        <taxon>Entomobryomorpha</taxon>
        <taxon>Entomobryoidea</taxon>
        <taxon>Orchesellidae</taxon>
        <taxon>Orchesellinae</taxon>
        <taxon>Orchesella</taxon>
    </lineage>
</organism>
<dbReference type="OrthoDB" id="5412539at2759"/>
<dbReference type="Gene3D" id="2.30.30.190">
    <property type="entry name" value="CAP Gly-rich-like domain"/>
    <property type="match status" value="2"/>
</dbReference>
<evidence type="ECO:0000256" key="5">
    <source>
        <dbReference type="ARBA" id="ARBA00023054"/>
    </source>
</evidence>
<feature type="region of interest" description="Disordered" evidence="8">
    <location>
        <begin position="1"/>
        <end position="56"/>
    </location>
</feature>
<evidence type="ECO:0000256" key="4">
    <source>
        <dbReference type="ARBA" id="ARBA00022737"/>
    </source>
</evidence>
<dbReference type="STRING" id="48709.A0A1D2NEK3"/>
<protein>
    <submittedName>
        <fullName evidence="10">Restin</fullName>
    </submittedName>
</protein>
<comment type="caution">
    <text evidence="10">The sequence shown here is derived from an EMBL/GenBank/DDBJ whole genome shotgun (WGS) entry which is preliminary data.</text>
</comment>
<proteinExistence type="predicted"/>
<dbReference type="Pfam" id="PF01302">
    <property type="entry name" value="CAP_GLY"/>
    <property type="match status" value="2"/>
</dbReference>
<feature type="coiled-coil region" evidence="7">
    <location>
        <begin position="349"/>
        <end position="576"/>
    </location>
</feature>
<gene>
    <name evidence="10" type="ORF">Ocin01_03269</name>
</gene>
<accession>A0A1D2NEK3</accession>
<feature type="coiled-coil region" evidence="7">
    <location>
        <begin position="761"/>
        <end position="795"/>
    </location>
</feature>
<evidence type="ECO:0000313" key="10">
    <source>
        <dbReference type="EMBL" id="ODN03406.1"/>
    </source>
</evidence>
<dbReference type="PANTHER" id="PTHR18916">
    <property type="entry name" value="DYNACTIN 1-RELATED MICROTUBULE-BINDING"/>
    <property type="match status" value="1"/>
</dbReference>
<dbReference type="GO" id="GO:0005634">
    <property type="term" value="C:nucleus"/>
    <property type="evidence" value="ECO:0007669"/>
    <property type="project" value="TreeGrafter"/>
</dbReference>
<sequence>MASKPSGLRQPNALKASNSNLAASGGASAGPEPPASTPAKPSGGSAIPMSRLPSSNSIRRKITTPLGIQPPGSKDSGLATDTDNFLIGDIVYVTGDNTKRGKITFIGEVEFAKGEFAGIALDLPVGNHDGMVQNKRYFQCAPSHGLFTKLNRLSRDPVLEPPPPSTPRVKSTASYTVMSPTFPAQTPQMSRTTSVEDRTPSPSPTRSIIGAAPSLAIGARVIVPSATAGTKIGILRYLGETDFQTGLWAGVELLTPMGKNNGTVGGKTYFTCQDKYGLFVPAGKVISSPVNKTPRRHGSRESLMSMSSMASSAASRSIRRSVPRDSQCLPTCTLRAVLSEKEQHLEGILKEKELDRIDYENLSRQFEEKVSEVKKLLAENAVAQQQLQASAGDSEAVTNLQNALEEEKRKVEDLQYTLDEEKIMKADLQAQLDTLASKSCEDSKQSFEASRVESEQLKSEIEALKAKIASYSQEKKSSEMNAMEAFTKIEELQKSILDLKTMAKEQMDELEAVNLDRTNLVTNHETQVATLTKSATNLTEAANKASQELSDRKRLVEELKNKQQMLQTQLLEVTDERNALVKNEDTHTYYNYLSGLKGTTYITVFILLQNSQIAVLLDKRSEQSDGEALMNEKIKELQSTVEDLRARLESSDEDKACLRRINAEYKSRISQHEQVVTALKSDLEQSNLKLAEEKAMVENKLQELVSNAEKQKELVNERVTAKEGELAALQAQVTMMTAEVSSERVNSEKLAQEVKSLRLASEDAVNIAHDNEQRLKKAQEENAAIKVAAEQKERDLAQRNTQISAKMDDLSSQVVDSVNESRIIKEELESLKAIYEKSKAASEEKTLKIQELEAEVANLKKVIEDDAAALDKLKQDLDIKLDAVKKDKHRLKEQIAGYQSDSNRNKEVEQALSSEVLNLRNRLEHSAKTIAELEQKLEEQRLIIESGMLTYLSIILFPNRCFSKPFIIVSICLPILAKATTEVKNSQSHIDFLNSVIADQHAKNAELQVKLNVLITGGVESDANSYVYACSYFFCVHFLNSINVILFQTVSHLSGLMLFRNRVAAAPANLQSLRSYCDICELFDSHDTEDCPKQVSEDNTQHGAVRGESRPYCNSCEIFGHVAGECDDQETF</sequence>
<keyword evidence="4" id="KW-0677">Repeat</keyword>
<evidence type="ECO:0000256" key="2">
    <source>
        <dbReference type="ARBA" id="ARBA00022490"/>
    </source>
</evidence>
<dbReference type="Pfam" id="PF16641">
    <property type="entry name" value="CLIP1_ZNF"/>
    <property type="match status" value="2"/>
</dbReference>
<evidence type="ECO:0000256" key="7">
    <source>
        <dbReference type="SAM" id="Coils"/>
    </source>
</evidence>
<feature type="domain" description="CAP-Gly" evidence="9">
    <location>
        <begin position="239"/>
        <end position="281"/>
    </location>
</feature>
<dbReference type="OMA" id="HMIESSD"/>
<keyword evidence="2" id="KW-0963">Cytoplasm</keyword>
<dbReference type="GO" id="GO:0031122">
    <property type="term" value="P:cytoplasmic microtubule organization"/>
    <property type="evidence" value="ECO:0007669"/>
    <property type="project" value="TreeGrafter"/>
</dbReference>
<feature type="region of interest" description="Disordered" evidence="8">
    <location>
        <begin position="180"/>
        <end position="208"/>
    </location>
</feature>
<dbReference type="AlphaFoldDB" id="A0A1D2NEK3"/>
<evidence type="ECO:0000256" key="8">
    <source>
        <dbReference type="SAM" id="MobiDB-lite"/>
    </source>
</evidence>
<keyword evidence="3" id="KW-0493">Microtubule</keyword>
<dbReference type="SMART" id="SM01052">
    <property type="entry name" value="CAP_GLY"/>
    <property type="match status" value="2"/>
</dbReference>
<keyword evidence="6" id="KW-0206">Cytoskeleton</keyword>
<feature type="compositionally biased region" description="Polar residues" evidence="8">
    <location>
        <begin position="180"/>
        <end position="193"/>
    </location>
</feature>
<name>A0A1D2NEK3_ORCCI</name>
<dbReference type="InterPro" id="IPR032108">
    <property type="entry name" value="CLIP1_ZNF"/>
</dbReference>
<dbReference type="GO" id="GO:0005938">
    <property type="term" value="C:cell cortex"/>
    <property type="evidence" value="ECO:0007669"/>
    <property type="project" value="TreeGrafter"/>
</dbReference>
<feature type="coiled-coil region" evidence="7">
    <location>
        <begin position="825"/>
        <end position="943"/>
    </location>
</feature>
<dbReference type="Proteomes" id="UP000094527">
    <property type="component" value="Unassembled WGS sequence"/>
</dbReference>
<feature type="domain" description="CAP-Gly" evidence="9">
    <location>
        <begin position="107"/>
        <end position="149"/>
    </location>
</feature>
<dbReference type="SUPFAM" id="SSF74924">
    <property type="entry name" value="Cap-Gly domain"/>
    <property type="match status" value="2"/>
</dbReference>
<dbReference type="GO" id="GO:0051010">
    <property type="term" value="F:microtubule plus-end binding"/>
    <property type="evidence" value="ECO:0007669"/>
    <property type="project" value="TreeGrafter"/>
</dbReference>
<feature type="compositionally biased region" description="Low complexity" evidence="8">
    <location>
        <begin position="11"/>
        <end position="30"/>
    </location>
</feature>
<dbReference type="PANTHER" id="PTHR18916:SF82">
    <property type="entry name" value="CAP-GLY DOMAIN-CONTAINING PROTEIN"/>
    <property type="match status" value="1"/>
</dbReference>
<dbReference type="InterPro" id="IPR036859">
    <property type="entry name" value="CAP-Gly_dom_sf"/>
</dbReference>
<feature type="region of interest" description="Disordered" evidence="8">
    <location>
        <begin position="154"/>
        <end position="173"/>
    </location>
</feature>
<dbReference type="GO" id="GO:0035371">
    <property type="term" value="C:microtubule plus-end"/>
    <property type="evidence" value="ECO:0007669"/>
    <property type="project" value="TreeGrafter"/>
</dbReference>
<evidence type="ECO:0000256" key="1">
    <source>
        <dbReference type="ARBA" id="ARBA00004245"/>
    </source>
</evidence>
<evidence type="ECO:0000256" key="3">
    <source>
        <dbReference type="ARBA" id="ARBA00022701"/>
    </source>
</evidence>
<evidence type="ECO:0000256" key="6">
    <source>
        <dbReference type="ARBA" id="ARBA00023212"/>
    </source>
</evidence>
<feature type="coiled-coil region" evidence="7">
    <location>
        <begin position="627"/>
        <end position="732"/>
    </location>
</feature>
<dbReference type="EMBL" id="LJIJ01000075">
    <property type="protein sequence ID" value="ODN03406.1"/>
    <property type="molecule type" value="Genomic_DNA"/>
</dbReference>
<dbReference type="PROSITE" id="PS00845">
    <property type="entry name" value="CAP_GLY_1"/>
    <property type="match status" value="1"/>
</dbReference>
<dbReference type="PROSITE" id="PS50245">
    <property type="entry name" value="CAP_GLY_2"/>
    <property type="match status" value="2"/>
</dbReference>
<keyword evidence="11" id="KW-1185">Reference proteome</keyword>
<reference evidence="10 11" key="1">
    <citation type="journal article" date="2016" name="Genome Biol. Evol.">
        <title>Gene Family Evolution Reflects Adaptation to Soil Environmental Stressors in the Genome of the Collembolan Orchesella cincta.</title>
        <authorList>
            <person name="Faddeeva-Vakhrusheva A."/>
            <person name="Derks M.F."/>
            <person name="Anvar S.Y."/>
            <person name="Agamennone V."/>
            <person name="Suring W."/>
            <person name="Smit S."/>
            <person name="van Straalen N.M."/>
            <person name="Roelofs D."/>
        </authorList>
    </citation>
    <scope>NUCLEOTIDE SEQUENCE [LARGE SCALE GENOMIC DNA]</scope>
    <source>
        <tissue evidence="10">Mixed pool</tissue>
    </source>
</reference>
<keyword evidence="5 7" id="KW-0175">Coiled coil</keyword>
<evidence type="ECO:0000313" key="11">
    <source>
        <dbReference type="Proteomes" id="UP000094527"/>
    </source>
</evidence>
<comment type="subcellular location">
    <subcellularLocation>
        <location evidence="1">Cytoplasm</location>
        <location evidence="1">Cytoskeleton</location>
    </subcellularLocation>
</comment>